<dbReference type="InterPro" id="IPR000182">
    <property type="entry name" value="GNAT_dom"/>
</dbReference>
<dbReference type="RefSeq" id="WP_068725678.1">
    <property type="nucleotide sequence ID" value="NZ_LSKU01000001.1"/>
</dbReference>
<evidence type="ECO:0000313" key="2">
    <source>
        <dbReference type="EMBL" id="KXG44222.1"/>
    </source>
</evidence>
<evidence type="ECO:0000313" key="3">
    <source>
        <dbReference type="Proteomes" id="UP000070352"/>
    </source>
</evidence>
<evidence type="ECO:0000259" key="1">
    <source>
        <dbReference type="PROSITE" id="PS51186"/>
    </source>
</evidence>
<sequence>MSQTPVVTSIVTRSLKNLEELEKVQELEKLVWGMKEIVPTHQTLTAVKNGGLVLGAFHKEKLVGFQYSFAGFNGKEAYLCSHMLAIHPDYRHQKIGERLKRVQRDEALKLGYRLITWTYDPLESVNANLNIGKLGAITNTYIENAYGEMNDPLNRGLASDRFLVEWWLESSHVLEKQMGKRIDESLFHSKDSLIQWEMNNKGFPVPNEIDITKNEEEYLFIPIPSKFQELKHQDIELAIEWRQKTRLIFIHYFSQGWIVCDFLKMNNEEFAGVHFYVLKRKGE</sequence>
<dbReference type="CDD" id="cd04301">
    <property type="entry name" value="NAT_SF"/>
    <property type="match status" value="1"/>
</dbReference>
<accession>A0A135L5D3</accession>
<dbReference type="Pfam" id="PF00583">
    <property type="entry name" value="Acetyltransf_1"/>
    <property type="match status" value="1"/>
</dbReference>
<dbReference type="STRING" id="1413211.U473_09565"/>
<dbReference type="InterPro" id="IPR038764">
    <property type="entry name" value="GNAT_N_AcTrfase_prd"/>
</dbReference>
<proteinExistence type="predicted"/>
<dbReference type="SUPFAM" id="SSF55729">
    <property type="entry name" value="Acyl-CoA N-acyltransferases (Nat)"/>
    <property type="match status" value="1"/>
</dbReference>
<reference evidence="2 3" key="1">
    <citation type="submission" date="2016-02" db="EMBL/GenBank/DDBJ databases">
        <title>Draft Genome for Tepidibacillus decaturensis nov. sp. Strain Z9, an Anaerobic, Moderately Thermophilic and Heterotrophic Bacterium from Deep Subsurface of the Illinois Basin, USA.</title>
        <authorList>
            <person name="Dong Y."/>
            <person name="Chang J.Y."/>
            <person name="Sanford R."/>
            <person name="Fouke B.W."/>
        </authorList>
    </citation>
    <scope>NUCLEOTIDE SEQUENCE [LARGE SCALE GENOMIC DNA]</scope>
    <source>
        <strain evidence="2 3">Z9</strain>
    </source>
</reference>
<feature type="domain" description="N-acetyltransferase" evidence="1">
    <location>
        <begin position="10"/>
        <end position="154"/>
    </location>
</feature>
<dbReference type="EMBL" id="LSKU01000001">
    <property type="protein sequence ID" value="KXG44222.1"/>
    <property type="molecule type" value="Genomic_DNA"/>
</dbReference>
<dbReference type="GO" id="GO:0016747">
    <property type="term" value="F:acyltransferase activity, transferring groups other than amino-acyl groups"/>
    <property type="evidence" value="ECO:0007669"/>
    <property type="project" value="InterPro"/>
</dbReference>
<gene>
    <name evidence="2" type="ORF">U473_09565</name>
</gene>
<dbReference type="PANTHER" id="PTHR41700">
    <property type="entry name" value="GCN5-RELATED N-ACETYLTRANSFERASE"/>
    <property type="match status" value="1"/>
</dbReference>
<dbReference type="InterPro" id="IPR016181">
    <property type="entry name" value="Acyl_CoA_acyltransferase"/>
</dbReference>
<protein>
    <recommendedName>
        <fullName evidence="1">N-acetyltransferase domain-containing protein</fullName>
    </recommendedName>
</protein>
<keyword evidence="3" id="KW-1185">Reference proteome</keyword>
<dbReference type="PANTHER" id="PTHR41700:SF1">
    <property type="entry name" value="N-ACETYLTRANSFERASE DOMAIN-CONTAINING PROTEIN"/>
    <property type="match status" value="1"/>
</dbReference>
<dbReference type="PROSITE" id="PS51186">
    <property type="entry name" value="GNAT"/>
    <property type="match status" value="1"/>
</dbReference>
<dbReference type="Proteomes" id="UP000070352">
    <property type="component" value="Unassembled WGS sequence"/>
</dbReference>
<organism evidence="2 3">
    <name type="scientific">Tepidibacillus decaturensis</name>
    <dbReference type="NCBI Taxonomy" id="1413211"/>
    <lineage>
        <taxon>Bacteria</taxon>
        <taxon>Bacillati</taxon>
        <taxon>Bacillota</taxon>
        <taxon>Bacilli</taxon>
        <taxon>Bacillales</taxon>
        <taxon>Bacillaceae</taxon>
        <taxon>Tepidibacillus</taxon>
    </lineage>
</organism>
<dbReference type="Gene3D" id="3.40.630.30">
    <property type="match status" value="1"/>
</dbReference>
<dbReference type="AlphaFoldDB" id="A0A135L5D3"/>
<name>A0A135L5D3_9BACI</name>
<comment type="caution">
    <text evidence="2">The sequence shown here is derived from an EMBL/GenBank/DDBJ whole genome shotgun (WGS) entry which is preliminary data.</text>
</comment>